<dbReference type="InterPro" id="IPR037278">
    <property type="entry name" value="ARFGAP/RecO"/>
</dbReference>
<evidence type="ECO:0000313" key="9">
    <source>
        <dbReference type="Proteomes" id="UP001590950"/>
    </source>
</evidence>
<comment type="caution">
    <text evidence="8">The sequence shown here is derived from an EMBL/GenBank/DDBJ whole genome shotgun (WGS) entry which is preliminary data.</text>
</comment>
<evidence type="ECO:0000256" key="5">
    <source>
        <dbReference type="PROSITE-ProRule" id="PRU00288"/>
    </source>
</evidence>
<evidence type="ECO:0000256" key="3">
    <source>
        <dbReference type="ARBA" id="ARBA00022771"/>
    </source>
</evidence>
<dbReference type="EMBL" id="JBEFKJ010000010">
    <property type="protein sequence ID" value="KAL2043743.1"/>
    <property type="molecule type" value="Genomic_DNA"/>
</dbReference>
<feature type="domain" description="Arf-GAP" evidence="7">
    <location>
        <begin position="9"/>
        <end position="138"/>
    </location>
</feature>
<evidence type="ECO:0000313" key="8">
    <source>
        <dbReference type="EMBL" id="KAL2043743.1"/>
    </source>
</evidence>
<feature type="region of interest" description="Disordered" evidence="6">
    <location>
        <begin position="187"/>
        <end position="233"/>
    </location>
</feature>
<organism evidence="8 9">
    <name type="scientific">Stereocaulon virgatum</name>
    <dbReference type="NCBI Taxonomy" id="373712"/>
    <lineage>
        <taxon>Eukaryota</taxon>
        <taxon>Fungi</taxon>
        <taxon>Dikarya</taxon>
        <taxon>Ascomycota</taxon>
        <taxon>Pezizomycotina</taxon>
        <taxon>Lecanoromycetes</taxon>
        <taxon>OSLEUM clade</taxon>
        <taxon>Lecanoromycetidae</taxon>
        <taxon>Lecanorales</taxon>
        <taxon>Lecanorineae</taxon>
        <taxon>Stereocaulaceae</taxon>
        <taxon>Stereocaulon</taxon>
    </lineage>
</organism>
<keyword evidence="2" id="KW-0479">Metal-binding</keyword>
<evidence type="ECO:0000256" key="4">
    <source>
        <dbReference type="ARBA" id="ARBA00022833"/>
    </source>
</evidence>
<dbReference type="PANTHER" id="PTHR46395">
    <property type="entry name" value="ADP-RIBOSYLATION FACTOR GTPASE-ACTIVATING PROTEIN 1"/>
    <property type="match status" value="1"/>
</dbReference>
<keyword evidence="9" id="KW-1185">Reference proteome</keyword>
<dbReference type="Proteomes" id="UP001590950">
    <property type="component" value="Unassembled WGS sequence"/>
</dbReference>
<evidence type="ECO:0000259" key="7">
    <source>
        <dbReference type="PROSITE" id="PS50115"/>
    </source>
</evidence>
<sequence>MWEVDPETKSKLALLQKRPGNSTCIDCSAPSPQWASPKFGTFICLTCAGLHRGLGVHISFVRSIQMDSFKPLELSRMDLGGNNAWKEFWQGKSAGRDWGRPGEGADNAAQRTLEERYGGDVGEEYKERLGCKVEGREFLGMPVKERKKMESVGADGAAARTALSLDVPVGVGSRSQKEMNEDFFARKGNENMGRPEGVAPSRGGKYAGFGSEPAGPPGGGGGGGGGGALPSANEFQADPVAALTKGFGWFTSTVGKGAKTLNDGYIQPTAQKIAESDVAAQARLTAAQAAKQIQQGTKGAAEKFNNFVEGSGEGGAARSKTSVEPERRDFWDSFGDAGNDKSKGSGAIGTAAMRKGGGGSASGEGKGDGWDNW</sequence>
<reference evidence="8 9" key="1">
    <citation type="submission" date="2024-09" db="EMBL/GenBank/DDBJ databases">
        <title>Rethinking Asexuality: The Enigmatic Case of Functional Sexual Genes in Lepraria (Stereocaulaceae).</title>
        <authorList>
            <person name="Doellman M."/>
            <person name="Sun Y."/>
            <person name="Barcenas-Pena A."/>
            <person name="Lumbsch H.T."/>
            <person name="Grewe F."/>
        </authorList>
    </citation>
    <scope>NUCLEOTIDE SEQUENCE [LARGE SCALE GENOMIC DNA]</scope>
    <source>
        <strain evidence="8 9">Mercado 3170</strain>
    </source>
</reference>
<dbReference type="Pfam" id="PF01412">
    <property type="entry name" value="ArfGap"/>
    <property type="match status" value="1"/>
</dbReference>
<feature type="compositionally biased region" description="Basic and acidic residues" evidence="6">
    <location>
        <begin position="321"/>
        <end position="331"/>
    </location>
</feature>
<dbReference type="InterPro" id="IPR038508">
    <property type="entry name" value="ArfGAP_dom_sf"/>
</dbReference>
<dbReference type="CDD" id="cd08830">
    <property type="entry name" value="ArfGap_ArfGap1"/>
    <property type="match status" value="1"/>
</dbReference>
<keyword evidence="4" id="KW-0862">Zinc</keyword>
<feature type="compositionally biased region" description="Gly residues" evidence="6">
    <location>
        <begin position="217"/>
        <end position="228"/>
    </location>
</feature>
<proteinExistence type="predicted"/>
<dbReference type="PROSITE" id="PS50115">
    <property type="entry name" value="ARFGAP"/>
    <property type="match status" value="1"/>
</dbReference>
<dbReference type="PANTHER" id="PTHR46395:SF1">
    <property type="entry name" value="ADP-RIBOSYLATION FACTOR GTPASE-ACTIVATING PROTEIN 1"/>
    <property type="match status" value="1"/>
</dbReference>
<dbReference type="SUPFAM" id="SSF57863">
    <property type="entry name" value="ArfGap/RecO-like zinc finger"/>
    <property type="match status" value="1"/>
</dbReference>
<name>A0ABR4AF98_9LECA</name>
<evidence type="ECO:0000256" key="6">
    <source>
        <dbReference type="SAM" id="MobiDB-lite"/>
    </source>
</evidence>
<evidence type="ECO:0000256" key="2">
    <source>
        <dbReference type="ARBA" id="ARBA00022723"/>
    </source>
</evidence>
<dbReference type="InterPro" id="IPR001164">
    <property type="entry name" value="ArfGAP_dom"/>
</dbReference>
<keyword evidence="3 5" id="KW-0863">Zinc-finger</keyword>
<feature type="compositionally biased region" description="Gly residues" evidence="6">
    <location>
        <begin position="355"/>
        <end position="364"/>
    </location>
</feature>
<evidence type="ECO:0000256" key="1">
    <source>
        <dbReference type="ARBA" id="ARBA00022468"/>
    </source>
</evidence>
<accession>A0ABR4AF98</accession>
<dbReference type="Gene3D" id="1.10.220.150">
    <property type="entry name" value="Arf GTPase activating protein"/>
    <property type="match status" value="1"/>
</dbReference>
<gene>
    <name evidence="8" type="ORF">N7G274_003262</name>
</gene>
<protein>
    <recommendedName>
        <fullName evidence="7">Arf-GAP domain-containing protein</fullName>
    </recommendedName>
</protein>
<dbReference type="PRINTS" id="PR00405">
    <property type="entry name" value="REVINTRACTNG"/>
</dbReference>
<dbReference type="SMART" id="SM00105">
    <property type="entry name" value="ArfGap"/>
    <property type="match status" value="1"/>
</dbReference>
<feature type="region of interest" description="Disordered" evidence="6">
    <location>
        <begin position="306"/>
        <end position="373"/>
    </location>
</feature>
<keyword evidence="1" id="KW-0343">GTPase activation</keyword>